<dbReference type="Pfam" id="PF00563">
    <property type="entry name" value="EAL"/>
    <property type="match status" value="1"/>
</dbReference>
<evidence type="ECO:0000256" key="1">
    <source>
        <dbReference type="PROSITE-ProRule" id="PRU00169"/>
    </source>
</evidence>
<evidence type="ECO:0000259" key="2">
    <source>
        <dbReference type="PROSITE" id="PS50110"/>
    </source>
</evidence>
<dbReference type="InterPro" id="IPR052155">
    <property type="entry name" value="Biofilm_reg_signaling"/>
</dbReference>
<dbReference type="KEGG" id="naf:GQ61_01065"/>
<dbReference type="Proteomes" id="UP000237351">
    <property type="component" value="Chromosome"/>
</dbReference>
<evidence type="ECO:0000313" key="5">
    <source>
        <dbReference type="EMBL" id="ARN84162.1"/>
    </source>
</evidence>
<organism evidence="5 6">
    <name type="scientific">Candidatus Nucleicultrix amoebiphila FS5</name>
    <dbReference type="NCBI Taxonomy" id="1414854"/>
    <lineage>
        <taxon>Bacteria</taxon>
        <taxon>Pseudomonadati</taxon>
        <taxon>Pseudomonadota</taxon>
        <taxon>Alphaproteobacteria</taxon>
        <taxon>Holosporales</taxon>
        <taxon>Candidatus Nucleicultricaceae</taxon>
        <taxon>Candidatus Nucleicultrix</taxon>
    </lineage>
</organism>
<dbReference type="PROSITE" id="PS50110">
    <property type="entry name" value="RESPONSE_REGULATORY"/>
    <property type="match status" value="1"/>
</dbReference>
<dbReference type="Pfam" id="PF00072">
    <property type="entry name" value="Response_reg"/>
    <property type="match status" value="1"/>
</dbReference>
<feature type="domain" description="GGDEF" evidence="4">
    <location>
        <begin position="348"/>
        <end position="481"/>
    </location>
</feature>
<proteinExistence type="predicted"/>
<dbReference type="RefSeq" id="WP_085783526.1">
    <property type="nucleotide sequence ID" value="NZ_CP008743.1"/>
</dbReference>
<accession>A0A1W6N2V2</accession>
<dbReference type="Pfam" id="PF00990">
    <property type="entry name" value="GGDEF"/>
    <property type="match status" value="1"/>
</dbReference>
<dbReference type="InterPro" id="IPR001789">
    <property type="entry name" value="Sig_transdc_resp-reg_receiver"/>
</dbReference>
<feature type="modified residue" description="4-aspartylphosphate" evidence="1">
    <location>
        <position position="91"/>
    </location>
</feature>
<evidence type="ECO:0000259" key="4">
    <source>
        <dbReference type="PROSITE" id="PS50887"/>
    </source>
</evidence>
<dbReference type="InterPro" id="IPR043128">
    <property type="entry name" value="Rev_trsase/Diguanyl_cyclase"/>
</dbReference>
<protein>
    <submittedName>
        <fullName evidence="5">Diguanylate cyclase</fullName>
    </submittedName>
</protein>
<dbReference type="Gene3D" id="3.20.20.450">
    <property type="entry name" value="EAL domain"/>
    <property type="match status" value="1"/>
</dbReference>
<feature type="domain" description="Response regulatory" evidence="2">
    <location>
        <begin position="8"/>
        <end position="160"/>
    </location>
</feature>
<dbReference type="SUPFAM" id="SSF55785">
    <property type="entry name" value="PYP-like sensor domain (PAS domain)"/>
    <property type="match status" value="1"/>
</dbReference>
<sequence length="752" mass="86692">MAQEKHLRILIIDDNPEIHRDFIKILTSNRENTQLDSLEKQIFDDSQEKTTGQKISLPLFEIDTVSQGQEGVEYINRALKEGNPYSLAFVDIRMPPGWDGIETIKHIWELDRDIQIVICSAYSDYTWEDTVRELGTNDNLLILKKPFDNIAVRQLACALTKKWQLTQESRIYTKYLEKAVDERSDSLQQSLSLIRATLESSTDAILVLDKNESIVDYNNKLIEMWQFPQSLLETQNNKIILEYVINALESPEEFHTKLLQLREKPDAITIDVVKLKNGNIYERYSQPHKLNDKTIGRVWSFHDITRRAHLESKLEYQATHDALTNLPNRVLLMDRLLQGISQCERNNTQLAVLFFDLDRFKLINDSLNHEAGDELLKIISKRLKSNSRESDTLVRLGGDEFVLILTNITKSDQIARIARKLLAIIKEPLVIAKREIITTASIGICVCPKDGVTVEDLLRNADLAMYKAKESGGNNFQFYTPELNQQSLLRFERETELRHAIQNDEFFLCYQPQLNLETNVISGVEALIRWNHPKYGLMLPIDFIPFAEETGLIIPIGEWVLRTACKQNKAWQDQGYPKIYIAVNVANQQFRQPNFVSFIKSILEETGLEPQYLEIELTENIIIGNIDEINKIEEIKNYGIRIALDDFGTGTNTLNYLRKIPVDRLKIDQSFVHNIGQNRNDDVLIRAIISMANSLDLEVVAEGVETSTHLNFLKQQECQQAQGYYFSKPLIKEDIERYFKENIRVKSLSAVS</sequence>
<dbReference type="GO" id="GO:0003824">
    <property type="term" value="F:catalytic activity"/>
    <property type="evidence" value="ECO:0007669"/>
    <property type="project" value="UniProtKB-ARBA"/>
</dbReference>
<dbReference type="InterPro" id="IPR011006">
    <property type="entry name" value="CheY-like_superfamily"/>
</dbReference>
<dbReference type="InterPro" id="IPR035965">
    <property type="entry name" value="PAS-like_dom_sf"/>
</dbReference>
<evidence type="ECO:0000313" key="6">
    <source>
        <dbReference type="Proteomes" id="UP000237351"/>
    </source>
</evidence>
<reference evidence="5 6" key="1">
    <citation type="submission" date="2014-06" db="EMBL/GenBank/DDBJ databases">
        <title>The genome of the endonuclear symbiont Nucleicultrix amoebiphila.</title>
        <authorList>
            <person name="Schulz F."/>
            <person name="Horn M."/>
        </authorList>
    </citation>
    <scope>NUCLEOTIDE SEQUENCE [LARGE SCALE GENOMIC DNA]</scope>
    <source>
        <strain evidence="5 6">FS5</strain>
    </source>
</reference>
<dbReference type="PANTHER" id="PTHR44757">
    <property type="entry name" value="DIGUANYLATE CYCLASE DGCP"/>
    <property type="match status" value="1"/>
</dbReference>
<keyword evidence="6" id="KW-1185">Reference proteome</keyword>
<dbReference type="Gene3D" id="3.30.450.20">
    <property type="entry name" value="PAS domain"/>
    <property type="match status" value="1"/>
</dbReference>
<dbReference type="STRING" id="1414854.GQ61_01065"/>
<dbReference type="InterPro" id="IPR001633">
    <property type="entry name" value="EAL_dom"/>
</dbReference>
<dbReference type="SMART" id="SM00052">
    <property type="entry name" value="EAL"/>
    <property type="match status" value="1"/>
</dbReference>
<feature type="domain" description="EAL" evidence="3">
    <location>
        <begin position="490"/>
        <end position="743"/>
    </location>
</feature>
<dbReference type="InterPro" id="IPR000160">
    <property type="entry name" value="GGDEF_dom"/>
</dbReference>
<dbReference type="CDD" id="cd01948">
    <property type="entry name" value="EAL"/>
    <property type="match status" value="1"/>
</dbReference>
<dbReference type="PANTHER" id="PTHR44757:SF2">
    <property type="entry name" value="BIOFILM ARCHITECTURE MAINTENANCE PROTEIN MBAA"/>
    <property type="match status" value="1"/>
</dbReference>
<dbReference type="CDD" id="cd01949">
    <property type="entry name" value="GGDEF"/>
    <property type="match status" value="1"/>
</dbReference>
<dbReference type="SUPFAM" id="SSF55073">
    <property type="entry name" value="Nucleotide cyclase"/>
    <property type="match status" value="1"/>
</dbReference>
<dbReference type="SMART" id="SM00267">
    <property type="entry name" value="GGDEF"/>
    <property type="match status" value="1"/>
</dbReference>
<dbReference type="OrthoDB" id="9814202at2"/>
<dbReference type="SUPFAM" id="SSF52172">
    <property type="entry name" value="CheY-like"/>
    <property type="match status" value="1"/>
</dbReference>
<keyword evidence="1" id="KW-0597">Phosphoprotein</keyword>
<dbReference type="Gene3D" id="3.30.70.270">
    <property type="match status" value="1"/>
</dbReference>
<dbReference type="GO" id="GO:0000160">
    <property type="term" value="P:phosphorelay signal transduction system"/>
    <property type="evidence" value="ECO:0007669"/>
    <property type="project" value="InterPro"/>
</dbReference>
<dbReference type="InterPro" id="IPR029787">
    <property type="entry name" value="Nucleotide_cyclase"/>
</dbReference>
<dbReference type="FunFam" id="3.30.70.270:FF:000001">
    <property type="entry name" value="Diguanylate cyclase domain protein"/>
    <property type="match status" value="1"/>
</dbReference>
<dbReference type="InterPro" id="IPR035919">
    <property type="entry name" value="EAL_sf"/>
</dbReference>
<name>A0A1W6N2V2_9PROT</name>
<dbReference type="SUPFAM" id="SSF141868">
    <property type="entry name" value="EAL domain-like"/>
    <property type="match status" value="1"/>
</dbReference>
<dbReference type="PROSITE" id="PS50887">
    <property type="entry name" value="GGDEF"/>
    <property type="match status" value="1"/>
</dbReference>
<dbReference type="NCBIfam" id="TIGR00254">
    <property type="entry name" value="GGDEF"/>
    <property type="match status" value="1"/>
</dbReference>
<dbReference type="EMBL" id="CP008743">
    <property type="protein sequence ID" value="ARN84162.1"/>
    <property type="molecule type" value="Genomic_DNA"/>
</dbReference>
<dbReference type="AlphaFoldDB" id="A0A1W6N2V2"/>
<dbReference type="Gene3D" id="3.40.50.2300">
    <property type="match status" value="1"/>
</dbReference>
<evidence type="ECO:0000259" key="3">
    <source>
        <dbReference type="PROSITE" id="PS50883"/>
    </source>
</evidence>
<gene>
    <name evidence="5" type="ORF">GQ61_01065</name>
</gene>
<dbReference type="PROSITE" id="PS50883">
    <property type="entry name" value="EAL"/>
    <property type="match status" value="1"/>
</dbReference>